<dbReference type="EMBL" id="CP042469">
    <property type="protein sequence ID" value="QOX65230.1"/>
    <property type="molecule type" value="Genomic_DNA"/>
</dbReference>
<gene>
    <name evidence="1" type="primary">hydE</name>
    <name evidence="1" type="ORF">FRZ06_18675</name>
</gene>
<sequence>MKHTELDITEQRNNLKQLIDTLERDQKLSSEEYALLIESRSAELSEYLFEKARRIREQHYGTDVYLRGLIEFTNYCKNDCYYCGIRRSNKNAARYRLTKEQILFCCEEGYRLGFRTFVLQGGEDGHFSDTVLIEIIRAIKSRFPDCAITLSIGERTAESYRAYYEAGAERYLLRHETADPDHYSKLHPESMTLASRKQCLWELKQIGYQVGCGFMVGSPGQTTAHLASDLIFLQELQPQMVGIGPFIPHHDTPFAKEPSGTAELTLFLLGLIRLMLPAVLLPATTALGTIDPMGREKGILAGGNVVMPNLSPRDVRDKYLLYDNKICTGDEAAECRHCIEGRMNRVGYQVVVARGDSKLINQESDGTRCPSETL</sequence>
<keyword evidence="2" id="KW-1185">Reference proteome</keyword>
<dbReference type="Proteomes" id="UP000594014">
    <property type="component" value="Chromosome"/>
</dbReference>
<protein>
    <submittedName>
        <fullName evidence="1">[FeFe] hydrogenase H-cluster radical SAM maturase HydE</fullName>
    </submittedName>
</protein>
<evidence type="ECO:0000313" key="2">
    <source>
        <dbReference type="Proteomes" id="UP000594014"/>
    </source>
</evidence>
<organism evidence="1 2">
    <name type="scientific">Anoxybacterium hadale</name>
    <dbReference type="NCBI Taxonomy" id="3408580"/>
    <lineage>
        <taxon>Bacteria</taxon>
        <taxon>Bacillati</taxon>
        <taxon>Bacillota</taxon>
        <taxon>Clostridia</taxon>
        <taxon>Peptostreptococcales</taxon>
        <taxon>Anaerovoracaceae</taxon>
        <taxon>Anoxybacterium</taxon>
    </lineage>
</organism>
<reference evidence="1" key="1">
    <citation type="submission" date="2019-08" db="EMBL/GenBank/DDBJ databases">
        <title>Genome sequence of Clostridiales bacterium MT110.</title>
        <authorList>
            <person name="Cao J."/>
        </authorList>
    </citation>
    <scope>NUCLEOTIDE SEQUENCE</scope>
    <source>
        <strain evidence="1">MT110</strain>
    </source>
</reference>
<proteinExistence type="predicted"/>
<accession>A0ACD1AFK7</accession>
<name>A0ACD1AFK7_9FIRM</name>
<evidence type="ECO:0000313" key="1">
    <source>
        <dbReference type="EMBL" id="QOX65230.1"/>
    </source>
</evidence>